<keyword evidence="2" id="KW-1185">Reference proteome</keyword>
<comment type="caution">
    <text evidence="1">The sequence shown here is derived from an EMBL/GenBank/DDBJ whole genome shotgun (WGS) entry which is preliminary data.</text>
</comment>
<dbReference type="Proteomes" id="UP000624703">
    <property type="component" value="Unassembled WGS sequence"/>
</dbReference>
<evidence type="ECO:0000313" key="1">
    <source>
        <dbReference type="EMBL" id="MBK1790376.1"/>
    </source>
</evidence>
<protein>
    <submittedName>
        <fullName evidence="1">Uncharacterized protein</fullName>
    </submittedName>
</protein>
<organism evidence="1 2">
    <name type="scientific">Persicirhabdus sediminis</name>
    <dbReference type="NCBI Taxonomy" id="454144"/>
    <lineage>
        <taxon>Bacteria</taxon>
        <taxon>Pseudomonadati</taxon>
        <taxon>Verrucomicrobiota</taxon>
        <taxon>Verrucomicrobiia</taxon>
        <taxon>Verrucomicrobiales</taxon>
        <taxon>Verrucomicrobiaceae</taxon>
        <taxon>Persicirhabdus</taxon>
    </lineage>
</organism>
<reference evidence="1" key="1">
    <citation type="submission" date="2021-01" db="EMBL/GenBank/DDBJ databases">
        <title>Modified the classification status of verrucomicrobia.</title>
        <authorList>
            <person name="Feng X."/>
        </authorList>
    </citation>
    <scope>NUCLEOTIDE SEQUENCE</scope>
    <source>
        <strain evidence="1">_KCTC 22039</strain>
    </source>
</reference>
<accession>A0A8J7SIE0</accession>
<dbReference type="RefSeq" id="WP_200310409.1">
    <property type="nucleotide sequence ID" value="NZ_JAENIM010000021.1"/>
</dbReference>
<gene>
    <name evidence="1" type="ORF">JIN82_04305</name>
</gene>
<dbReference type="AlphaFoldDB" id="A0A8J7SIE0"/>
<name>A0A8J7SIE0_9BACT</name>
<sequence>MHTSWDKKAVIIGGNKSNKLAGVSGPCPPVLPGEVATYYYEFSILDEDLLHYIGLSTVPVKKVKFAHNLKVWLMLRKSESGNGVDFLVPNGKQEPKLVYSVVEPDPDAYYCVWMVMDWKKSCCDIYIKETRGRATEDDLVARGLSFSQKSDDPIQSFTVMSRFSGQSKKGSLVFQNFAYAQGRRICAVKNSLVGGLEISNR</sequence>
<proteinExistence type="predicted"/>
<dbReference type="EMBL" id="JAENIM010000021">
    <property type="protein sequence ID" value="MBK1790376.1"/>
    <property type="molecule type" value="Genomic_DNA"/>
</dbReference>
<evidence type="ECO:0000313" key="2">
    <source>
        <dbReference type="Proteomes" id="UP000624703"/>
    </source>
</evidence>